<gene>
    <name evidence="2" type="ORF">COL8621_03119</name>
</gene>
<organism evidence="2 3">
    <name type="scientific">Actibacterium lipolyticum</name>
    <dbReference type="NCBI Taxonomy" id="1524263"/>
    <lineage>
        <taxon>Bacteria</taxon>
        <taxon>Pseudomonadati</taxon>
        <taxon>Pseudomonadota</taxon>
        <taxon>Alphaproteobacteria</taxon>
        <taxon>Rhodobacterales</taxon>
        <taxon>Roseobacteraceae</taxon>
        <taxon>Actibacterium</taxon>
    </lineage>
</organism>
<keyword evidence="1" id="KW-0732">Signal</keyword>
<proteinExistence type="predicted"/>
<protein>
    <recommendedName>
        <fullName evidence="4">Outer membrane beta-barrel protein</fullName>
    </recommendedName>
</protein>
<evidence type="ECO:0008006" key="4">
    <source>
        <dbReference type="Google" id="ProtNLM"/>
    </source>
</evidence>
<dbReference type="AlphaFoldDB" id="A0A238KUA3"/>
<dbReference type="EMBL" id="FXYE01000002">
    <property type="protein sequence ID" value="SMX46444.1"/>
    <property type="molecule type" value="Genomic_DNA"/>
</dbReference>
<dbReference type="OrthoDB" id="7756354at2"/>
<accession>A0A238KUA3</accession>
<dbReference type="RefSeq" id="WP_093968169.1">
    <property type="nucleotide sequence ID" value="NZ_FXYE01000002.1"/>
</dbReference>
<feature type="signal peptide" evidence="1">
    <location>
        <begin position="1"/>
        <end position="26"/>
    </location>
</feature>
<dbReference type="Proteomes" id="UP000202922">
    <property type="component" value="Unassembled WGS sequence"/>
</dbReference>
<keyword evidence="3" id="KW-1185">Reference proteome</keyword>
<evidence type="ECO:0000256" key="1">
    <source>
        <dbReference type="SAM" id="SignalP"/>
    </source>
</evidence>
<sequence>MSWRHRFLIGAGGLALSATPILWASAQTSETGFEAFLDLSQTLRVSDNSENVSYPSGTSTFAQTDLTFGISSQTRAEKFDLRIGGAAQFGYFADDGGTGTDFENPFASLSYEREASNSRLSFSANVIQKDASSVILDSDFDSSDLTVDSGKRNYISAKAGFETGIDGPLGFSVDAGLRKRTYSDTTDPSLTDNKRETIDAAMRFQVSPVLELKALTGYDLYTAEDAADTERKRVYFGAGFAYDATPSLSFSGRLTQDMIDRSETVNGTRTTNSVDEASLRLGAQQELANGNLSADLTSRAESTGRRNTFTLGREMELRSGALGFHLGVTDSEDTDARAIAGLSYEQELPAGRFIADLTQTALTDTNDSEILRTQLSMNYQHEINASSSLGARFTYADVNSLTAGTADTERASLSVSYNYALTQDWNMQTGFEHSYANESGSDATRANTVFLGLERRFSLRN</sequence>
<evidence type="ECO:0000313" key="2">
    <source>
        <dbReference type="EMBL" id="SMX46444.1"/>
    </source>
</evidence>
<evidence type="ECO:0000313" key="3">
    <source>
        <dbReference type="Proteomes" id="UP000202922"/>
    </source>
</evidence>
<feature type="chain" id="PRO_5012805433" description="Outer membrane beta-barrel protein" evidence="1">
    <location>
        <begin position="27"/>
        <end position="461"/>
    </location>
</feature>
<dbReference type="SUPFAM" id="SSF56935">
    <property type="entry name" value="Porins"/>
    <property type="match status" value="1"/>
</dbReference>
<name>A0A238KUA3_9RHOB</name>
<reference evidence="3" key="1">
    <citation type="submission" date="2017-05" db="EMBL/GenBank/DDBJ databases">
        <authorList>
            <person name="Rodrigo-Torres L."/>
            <person name="Arahal R. D."/>
            <person name="Lucena T."/>
        </authorList>
    </citation>
    <scope>NUCLEOTIDE SEQUENCE [LARGE SCALE GENOMIC DNA]</scope>
    <source>
        <strain evidence="3">CECT 8621</strain>
    </source>
</reference>